<dbReference type="AlphaFoldDB" id="A0A1X7VL74"/>
<reference evidence="1" key="1">
    <citation type="submission" date="2017-05" db="UniProtKB">
        <authorList>
            <consortium name="EnsemblMetazoa"/>
        </authorList>
    </citation>
    <scope>IDENTIFICATION</scope>
</reference>
<proteinExistence type="predicted"/>
<protein>
    <submittedName>
        <fullName evidence="1">Uncharacterized protein</fullName>
    </submittedName>
</protein>
<dbReference type="InParanoid" id="A0A1X7VL74"/>
<accession>A0A1X7VL74</accession>
<name>A0A1X7VL74_AMPQE</name>
<evidence type="ECO:0000313" key="1">
    <source>
        <dbReference type="EnsemblMetazoa" id="Aqu2.1.41131_001"/>
    </source>
</evidence>
<organism evidence="1">
    <name type="scientific">Amphimedon queenslandica</name>
    <name type="common">Sponge</name>
    <dbReference type="NCBI Taxonomy" id="400682"/>
    <lineage>
        <taxon>Eukaryota</taxon>
        <taxon>Metazoa</taxon>
        <taxon>Porifera</taxon>
        <taxon>Demospongiae</taxon>
        <taxon>Heteroscleromorpha</taxon>
        <taxon>Haplosclerida</taxon>
        <taxon>Niphatidae</taxon>
        <taxon>Amphimedon</taxon>
    </lineage>
</organism>
<dbReference type="EnsemblMetazoa" id="Aqu2.1.41131_001">
    <property type="protein sequence ID" value="Aqu2.1.41131_001"/>
    <property type="gene ID" value="Aqu2.1.41131"/>
</dbReference>
<sequence>MSYQIWDVNKYTENTVQLVQCRQEYRFEQKLHLELLFLHWMKALECHHPDREGHDCKFAAGCCSAEWYNYQTGFHV</sequence>